<accession>A0ACA9LC97</accession>
<reference evidence="1" key="1">
    <citation type="submission" date="2021-06" db="EMBL/GenBank/DDBJ databases">
        <authorList>
            <person name="Kallberg Y."/>
            <person name="Tangrot J."/>
            <person name="Rosling A."/>
        </authorList>
    </citation>
    <scope>NUCLEOTIDE SEQUENCE</scope>
    <source>
        <strain evidence="1">CL356</strain>
    </source>
</reference>
<organism evidence="1 2">
    <name type="scientific">Acaulospora colombiana</name>
    <dbReference type="NCBI Taxonomy" id="27376"/>
    <lineage>
        <taxon>Eukaryota</taxon>
        <taxon>Fungi</taxon>
        <taxon>Fungi incertae sedis</taxon>
        <taxon>Mucoromycota</taxon>
        <taxon>Glomeromycotina</taxon>
        <taxon>Glomeromycetes</taxon>
        <taxon>Diversisporales</taxon>
        <taxon>Acaulosporaceae</taxon>
        <taxon>Acaulospora</taxon>
    </lineage>
</organism>
<keyword evidence="2" id="KW-1185">Reference proteome</keyword>
<proteinExistence type="predicted"/>
<evidence type="ECO:0000313" key="1">
    <source>
        <dbReference type="EMBL" id="CAG8517654.1"/>
    </source>
</evidence>
<dbReference type="Proteomes" id="UP000789525">
    <property type="component" value="Unassembled WGS sequence"/>
</dbReference>
<sequence length="161" mass="18222">MENSATSSFNPSHSGRVQKEWFENAIESGKIVKFDYKIFDNFQNIRRGAFSNVDSATLKAENKTVALKTITLNSTFTLELFVNERPPIDKVVYDISKIELPRKYLSSSTNSNEQNDYPADEISSFGTCELVDDYAEELDIEKKMKNSGNTKVLVVFSPLDD</sequence>
<gene>
    <name evidence="1" type="ORF">ACOLOM_LOCUS3509</name>
</gene>
<name>A0ACA9LC97_9GLOM</name>
<protein>
    <submittedName>
        <fullName evidence="1">12419_t:CDS:1</fullName>
    </submittedName>
</protein>
<evidence type="ECO:0000313" key="2">
    <source>
        <dbReference type="Proteomes" id="UP000789525"/>
    </source>
</evidence>
<dbReference type="EMBL" id="CAJVPT010005223">
    <property type="protein sequence ID" value="CAG8517654.1"/>
    <property type="molecule type" value="Genomic_DNA"/>
</dbReference>
<comment type="caution">
    <text evidence="1">The sequence shown here is derived from an EMBL/GenBank/DDBJ whole genome shotgun (WGS) entry which is preliminary data.</text>
</comment>